<evidence type="ECO:0000313" key="3">
    <source>
        <dbReference type="EMBL" id="QDG49995.1"/>
    </source>
</evidence>
<evidence type="ECO:0000256" key="2">
    <source>
        <dbReference type="SAM" id="SignalP"/>
    </source>
</evidence>
<name>A0A4Y6PQE0_PERCE</name>
<organism evidence="3 4">
    <name type="scientific">Persicimonas caeni</name>
    <dbReference type="NCBI Taxonomy" id="2292766"/>
    <lineage>
        <taxon>Bacteria</taxon>
        <taxon>Deltaproteobacteria</taxon>
        <taxon>Bradymonadales</taxon>
        <taxon>Bradymonadaceae</taxon>
        <taxon>Persicimonas</taxon>
    </lineage>
</organism>
<dbReference type="RefSeq" id="WP_141196491.1">
    <property type="nucleotide sequence ID" value="NZ_CP041186.1"/>
</dbReference>
<dbReference type="PROSITE" id="PS51257">
    <property type="entry name" value="PROKAR_LIPOPROTEIN"/>
    <property type="match status" value="1"/>
</dbReference>
<reference evidence="3 4" key="1">
    <citation type="submission" date="2019-06" db="EMBL/GenBank/DDBJ databases">
        <title>Persicimonas caeni gen. nov., sp. nov., a predatory bacterium isolated from solar saltern.</title>
        <authorList>
            <person name="Wang S."/>
        </authorList>
    </citation>
    <scope>NUCLEOTIDE SEQUENCE [LARGE SCALE GENOMIC DNA]</scope>
    <source>
        <strain evidence="3 4">YN101</strain>
    </source>
</reference>
<keyword evidence="2" id="KW-0732">Signal</keyword>
<evidence type="ECO:0000256" key="1">
    <source>
        <dbReference type="SAM" id="MobiDB-lite"/>
    </source>
</evidence>
<sequence>MTRRWMIVAAALLFVGSTAACGGEEDGPGNGGVQGPNNENDVSLDAGNADAPDVGDTGDADASVTDGDLSEGDAATDAPDADADPGDTSCQEVSCQAGEVCVDGTCLEETPARKCQLAEDLGTLTLDSPIVVSSTTAEASDVLTATCSSGGNEVVYKFDVAQDSLVSFESDFPEQFDAVFEFRQNACESPADEDVSCFDGNNDLSVAAGTTVYLVVEQTLGRGNDFDFTLSAAEETCPAGVERCDAGTFEVCTGGTSSQTFACADTCADAEVCSGSLCSNAIAVSGSASFGGDLGAYQANIDFSNNSLCTVDTSTVSTPGREVIFELQGLDAGQTVTINTGPNVGIFIAPSCSQSIVCEEAFVASGTNSSVAWTVPSGVSDESYFVIIDKQSTTAGSFSYGFDITGP</sequence>
<feature type="signal peptide" evidence="2">
    <location>
        <begin position="1"/>
        <end position="22"/>
    </location>
</feature>
<proteinExistence type="predicted"/>
<accession>A0A4Y6PQE0</accession>
<gene>
    <name evidence="3" type="ORF">FIV42_04340</name>
</gene>
<keyword evidence="4" id="KW-1185">Reference proteome</keyword>
<feature type="region of interest" description="Disordered" evidence="1">
    <location>
        <begin position="24"/>
        <end position="89"/>
    </location>
</feature>
<dbReference type="EMBL" id="CP041186">
    <property type="protein sequence ID" value="QDG49995.1"/>
    <property type="molecule type" value="Genomic_DNA"/>
</dbReference>
<feature type="chain" id="PRO_5021329918" evidence="2">
    <location>
        <begin position="23"/>
        <end position="407"/>
    </location>
</feature>
<dbReference type="Proteomes" id="UP000315995">
    <property type="component" value="Chromosome"/>
</dbReference>
<evidence type="ECO:0000313" key="4">
    <source>
        <dbReference type="Proteomes" id="UP000315995"/>
    </source>
</evidence>
<protein>
    <submittedName>
        <fullName evidence="3">Uncharacterized protein</fullName>
    </submittedName>
</protein>
<dbReference type="AlphaFoldDB" id="A0A4Y6PQE0"/>